<dbReference type="GO" id="GO:0004674">
    <property type="term" value="F:protein serine/threonine kinase activity"/>
    <property type="evidence" value="ECO:0007669"/>
    <property type="project" value="UniProtKB-KW"/>
</dbReference>
<accession>A0A448TTE3</accession>
<keyword evidence="2" id="KW-0418">Kinase</keyword>
<dbReference type="EMBL" id="LR134510">
    <property type="protein sequence ID" value="VEJ09165.1"/>
    <property type="molecule type" value="Genomic_DNA"/>
</dbReference>
<evidence type="ECO:0000313" key="2">
    <source>
        <dbReference type="EMBL" id="VEJ09165.1"/>
    </source>
</evidence>
<name>A0A448TTE3_9PAST</name>
<organism evidence="2 3">
    <name type="scientific">Actinobacillus delphinicola</name>
    <dbReference type="NCBI Taxonomy" id="51161"/>
    <lineage>
        <taxon>Bacteria</taxon>
        <taxon>Pseudomonadati</taxon>
        <taxon>Pseudomonadota</taxon>
        <taxon>Gammaproteobacteria</taxon>
        <taxon>Pasteurellales</taxon>
        <taxon>Pasteurellaceae</taxon>
        <taxon>Actinobacillus</taxon>
    </lineage>
</organism>
<dbReference type="KEGG" id="adp:NCTC12871_00602"/>
<dbReference type="InterPro" id="IPR002575">
    <property type="entry name" value="Aminoglycoside_PTrfase"/>
</dbReference>
<feature type="domain" description="Aminoglycoside phosphotransferase" evidence="1">
    <location>
        <begin position="34"/>
        <end position="134"/>
    </location>
</feature>
<evidence type="ECO:0000313" key="3">
    <source>
        <dbReference type="Proteomes" id="UP000279799"/>
    </source>
</evidence>
<dbReference type="InterPro" id="IPR011009">
    <property type="entry name" value="Kinase-like_dom_sf"/>
</dbReference>
<keyword evidence="2" id="KW-0808">Transferase</keyword>
<sequence>MKKQFPDFLSVVANELEAHKGTRIHSFYFQDKKYWLKQPEQLEGIERFLKPSPKRSFQKELDNLRFLSQHSAPVAKLMCYGDDYMVLEDAGRSASSYIEGREQSDDFINQMLATCGTTLANLHRQNLTHGRPALRDMVYKDGKVCFVDFENGKMGKNLMHQKVRDSLLYIHSLGRAEFLKPEQMAIAIEHYHHVCDKDEWQAMLDFLDTYRPLYRFLCLFKKVARTDLQAIYRLFEYMGAFRTKQNR</sequence>
<reference evidence="2 3" key="1">
    <citation type="submission" date="2018-12" db="EMBL/GenBank/DDBJ databases">
        <authorList>
            <consortium name="Pathogen Informatics"/>
        </authorList>
    </citation>
    <scope>NUCLEOTIDE SEQUENCE [LARGE SCALE GENOMIC DNA]</scope>
    <source>
        <strain evidence="2 3">NCTC12871</strain>
    </source>
</reference>
<keyword evidence="3" id="KW-1185">Reference proteome</keyword>
<keyword evidence="2" id="KW-0723">Serine/threonine-protein kinase</keyword>
<dbReference type="SUPFAM" id="SSF56112">
    <property type="entry name" value="Protein kinase-like (PK-like)"/>
    <property type="match status" value="1"/>
</dbReference>
<dbReference type="RefSeq" id="WP_126598858.1">
    <property type="nucleotide sequence ID" value="NZ_LR134510.1"/>
</dbReference>
<dbReference type="Pfam" id="PF01636">
    <property type="entry name" value="APH"/>
    <property type="match status" value="1"/>
</dbReference>
<proteinExistence type="predicted"/>
<gene>
    <name evidence="2" type="ORF">NCTC12871_00602</name>
</gene>
<dbReference type="OrthoDB" id="5564772at2"/>
<evidence type="ECO:0000259" key="1">
    <source>
        <dbReference type="Pfam" id="PF01636"/>
    </source>
</evidence>
<dbReference type="Proteomes" id="UP000279799">
    <property type="component" value="Chromosome"/>
</dbReference>
<dbReference type="AlphaFoldDB" id="A0A448TTE3"/>
<protein>
    <submittedName>
        <fullName evidence="2">Serine/threonine protein kinase</fullName>
    </submittedName>
</protein>